<evidence type="ECO:0000259" key="1">
    <source>
        <dbReference type="Pfam" id="PF22924"/>
    </source>
</evidence>
<dbReference type="InterPro" id="IPR036250">
    <property type="entry name" value="AcylCo_DH-like_C"/>
</dbReference>
<evidence type="ECO:0000313" key="2">
    <source>
        <dbReference type="EMBL" id="OAX32985.1"/>
    </source>
</evidence>
<feature type="domain" description="Acyl-CoA oxidase C-alpha1" evidence="1">
    <location>
        <begin position="2"/>
        <end position="84"/>
    </location>
</feature>
<keyword evidence="3" id="KW-1185">Reference proteome</keyword>
<dbReference type="EMBL" id="KV448865">
    <property type="protein sequence ID" value="OAX32985.1"/>
    <property type="molecule type" value="Genomic_DNA"/>
</dbReference>
<protein>
    <recommendedName>
        <fullName evidence="1">Acyl-CoA oxidase C-alpha1 domain-containing protein</fullName>
    </recommendedName>
</protein>
<dbReference type="OrthoDB" id="538336at2759"/>
<dbReference type="AlphaFoldDB" id="A0A1B7MK50"/>
<accession>A0A1B7MK50</accession>
<name>A0A1B7MK50_9AGAM</name>
<dbReference type="Gene3D" id="1.20.140.10">
    <property type="entry name" value="Butyryl-CoA Dehydrogenase, subunit A, domain 3"/>
    <property type="match status" value="1"/>
</dbReference>
<reference evidence="2 3" key="1">
    <citation type="submission" date="2016-06" db="EMBL/GenBank/DDBJ databases">
        <title>Comparative genomics of the ectomycorrhizal sister species Rhizopogon vinicolor and Rhizopogon vesiculosus (Basidiomycota: Boletales) reveals a divergence of the mating type B locus.</title>
        <authorList>
            <consortium name="DOE Joint Genome Institute"/>
            <person name="Mujic A.B."/>
            <person name="Kuo A."/>
            <person name="Tritt A."/>
            <person name="Lipzen A."/>
            <person name="Chen C."/>
            <person name="Johnson J."/>
            <person name="Sharma A."/>
            <person name="Barry K."/>
            <person name="Grigoriev I.V."/>
            <person name="Spatafora J.W."/>
        </authorList>
    </citation>
    <scope>NUCLEOTIDE SEQUENCE [LARGE SCALE GENOMIC DNA]</scope>
    <source>
        <strain evidence="2 3">AM-OR11-026</strain>
    </source>
</reference>
<sequence length="100" mass="11342">MTVRRQVKLDTHGLERQALNHPSTYRLLPTLSRAFVFFEPGRYAIKALDEMEQRLANRDTSLLPEIHALLCGLKVLVSTHGVDVLWAVMEVPSFEAIILS</sequence>
<dbReference type="Pfam" id="PF22924">
    <property type="entry name" value="ACOX_C_alpha1"/>
    <property type="match status" value="1"/>
</dbReference>
<gene>
    <name evidence="2" type="ORF">K503DRAFT_563144</name>
</gene>
<evidence type="ECO:0000313" key="3">
    <source>
        <dbReference type="Proteomes" id="UP000092154"/>
    </source>
</evidence>
<dbReference type="InterPro" id="IPR055060">
    <property type="entry name" value="ACOX_C_alpha1"/>
</dbReference>
<dbReference type="SUPFAM" id="SSF47203">
    <property type="entry name" value="Acyl-CoA dehydrogenase C-terminal domain-like"/>
    <property type="match status" value="1"/>
</dbReference>
<proteinExistence type="predicted"/>
<organism evidence="2 3">
    <name type="scientific">Rhizopogon vinicolor AM-OR11-026</name>
    <dbReference type="NCBI Taxonomy" id="1314800"/>
    <lineage>
        <taxon>Eukaryota</taxon>
        <taxon>Fungi</taxon>
        <taxon>Dikarya</taxon>
        <taxon>Basidiomycota</taxon>
        <taxon>Agaricomycotina</taxon>
        <taxon>Agaricomycetes</taxon>
        <taxon>Agaricomycetidae</taxon>
        <taxon>Boletales</taxon>
        <taxon>Suillineae</taxon>
        <taxon>Rhizopogonaceae</taxon>
        <taxon>Rhizopogon</taxon>
    </lineage>
</organism>
<dbReference type="InParanoid" id="A0A1B7MK50"/>
<dbReference type="STRING" id="1314800.A0A1B7MK50"/>
<dbReference type="GO" id="GO:0016627">
    <property type="term" value="F:oxidoreductase activity, acting on the CH-CH group of donors"/>
    <property type="evidence" value="ECO:0007669"/>
    <property type="project" value="InterPro"/>
</dbReference>
<dbReference type="Proteomes" id="UP000092154">
    <property type="component" value="Unassembled WGS sequence"/>
</dbReference>